<dbReference type="InterPro" id="IPR005829">
    <property type="entry name" value="Sugar_transporter_CS"/>
</dbReference>
<feature type="transmembrane region" description="Helical" evidence="9">
    <location>
        <begin position="362"/>
        <end position="383"/>
    </location>
</feature>
<feature type="transmembrane region" description="Helical" evidence="9">
    <location>
        <begin position="195"/>
        <end position="217"/>
    </location>
</feature>
<name>A0A402AB30_9CHLR</name>
<keyword evidence="7 9" id="KW-0472">Membrane</keyword>
<proteinExistence type="inferred from homology"/>
<evidence type="ECO:0000256" key="9">
    <source>
        <dbReference type="SAM" id="Phobius"/>
    </source>
</evidence>
<keyword evidence="3" id="KW-0813">Transport</keyword>
<comment type="similarity">
    <text evidence="2">Belongs to the major facilitator superfamily. EmrB family.</text>
</comment>
<dbReference type="SUPFAM" id="SSF103473">
    <property type="entry name" value="MFS general substrate transporter"/>
    <property type="match status" value="1"/>
</dbReference>
<organism evidence="11 12">
    <name type="scientific">Tengunoibacter tsumagoiensis</name>
    <dbReference type="NCBI Taxonomy" id="2014871"/>
    <lineage>
        <taxon>Bacteria</taxon>
        <taxon>Bacillati</taxon>
        <taxon>Chloroflexota</taxon>
        <taxon>Ktedonobacteria</taxon>
        <taxon>Ktedonobacterales</taxon>
        <taxon>Dictyobacteraceae</taxon>
        <taxon>Tengunoibacter</taxon>
    </lineage>
</organism>
<feature type="transmembrane region" description="Helical" evidence="9">
    <location>
        <begin position="255"/>
        <end position="278"/>
    </location>
</feature>
<dbReference type="NCBIfam" id="TIGR00711">
    <property type="entry name" value="efflux_EmrB"/>
    <property type="match status" value="1"/>
</dbReference>
<dbReference type="InterPro" id="IPR011701">
    <property type="entry name" value="MFS"/>
</dbReference>
<gene>
    <name evidence="11" type="ORF">KTT_60240</name>
</gene>
<evidence type="ECO:0000256" key="3">
    <source>
        <dbReference type="ARBA" id="ARBA00022448"/>
    </source>
</evidence>
<dbReference type="GO" id="GO:0022857">
    <property type="term" value="F:transmembrane transporter activity"/>
    <property type="evidence" value="ECO:0007669"/>
    <property type="project" value="InterPro"/>
</dbReference>
<dbReference type="InterPro" id="IPR004638">
    <property type="entry name" value="EmrB-like"/>
</dbReference>
<evidence type="ECO:0000313" key="12">
    <source>
        <dbReference type="Proteomes" id="UP000287352"/>
    </source>
</evidence>
<evidence type="ECO:0000256" key="4">
    <source>
        <dbReference type="ARBA" id="ARBA00022475"/>
    </source>
</evidence>
<sequence length="597" mass="63858">MQEIQQVVGQQEQKQTASSSALMVHGRPIRPWIVLISLVFGFFMALLDATIVNIAIPSIQSALKTDLPTVSWTLNAYNLVFAVLLITVGRFADQYGRKRLFMIGMIIFSIGSLLCALAETFGSLTGLPAINWLIAFRALQAIGAAGLNPISLAIIISIFPPKQRGAAIGVWGALSGLAAAVGPILGGFLVENFDWRWIFFVNLPFCLIGLIMVWLNVPETRDIRVSKHIDILGALTLSLAIFCVVLAIIEGNAWGWASLPILSLFGLTVISLIAFGIVEIKQADPMIDFALFKAVSFTGANLTMFLFGIAIQGAFLILVLYFINARGYDQLHAAYALLPVPLAAFVVSALSGRLSHRVNPGIMGIIGMVAITIGFVLLCFINSDTAYIDVAWRSIFLGLGMGMLFQSQPAIALSEVPPAKLGVASGVFNTFRQIGFTLGVAVLISVFTGTLTPNLQTAQTHSVAIVNSHTALPEQLRSGIITGLQNSHTTSNQTSEAGSSGSTTQSVDLTKLADKLPPQVPVATREAIRSDLKVLGDQISAEFLDQVTNSFKSAWWSASIFALSGVLAALIAFLLHRPKAPASEDAKREAQAHASLG</sequence>
<evidence type="ECO:0000256" key="7">
    <source>
        <dbReference type="ARBA" id="ARBA00023136"/>
    </source>
</evidence>
<feature type="transmembrane region" description="Helical" evidence="9">
    <location>
        <begin position="76"/>
        <end position="93"/>
    </location>
</feature>
<dbReference type="EMBL" id="BIFR01000002">
    <property type="protein sequence ID" value="GCE16165.1"/>
    <property type="molecule type" value="Genomic_DNA"/>
</dbReference>
<dbReference type="GO" id="GO:0005886">
    <property type="term" value="C:plasma membrane"/>
    <property type="evidence" value="ECO:0007669"/>
    <property type="project" value="UniProtKB-SubCell"/>
</dbReference>
<dbReference type="PROSITE" id="PS50850">
    <property type="entry name" value="MFS"/>
    <property type="match status" value="1"/>
</dbReference>
<keyword evidence="5 9" id="KW-0812">Transmembrane</keyword>
<feature type="transmembrane region" description="Helical" evidence="9">
    <location>
        <begin position="32"/>
        <end position="56"/>
    </location>
</feature>
<dbReference type="CDD" id="cd17321">
    <property type="entry name" value="MFS_MMR_MDR_like"/>
    <property type="match status" value="1"/>
</dbReference>
<evidence type="ECO:0000256" key="8">
    <source>
        <dbReference type="SAM" id="MobiDB-lite"/>
    </source>
</evidence>
<evidence type="ECO:0000256" key="5">
    <source>
        <dbReference type="ARBA" id="ARBA00022692"/>
    </source>
</evidence>
<keyword evidence="4" id="KW-1003">Cell membrane</keyword>
<dbReference type="PANTHER" id="PTHR42718:SF9">
    <property type="entry name" value="MAJOR FACILITATOR SUPERFAMILY MULTIDRUG TRANSPORTER MFSC"/>
    <property type="match status" value="1"/>
</dbReference>
<feature type="transmembrane region" description="Helical" evidence="9">
    <location>
        <begin position="299"/>
        <end position="324"/>
    </location>
</feature>
<keyword evidence="12" id="KW-1185">Reference proteome</keyword>
<feature type="transmembrane region" description="Helical" evidence="9">
    <location>
        <begin position="166"/>
        <end position="189"/>
    </location>
</feature>
<dbReference type="AlphaFoldDB" id="A0A402AB30"/>
<dbReference type="OrthoDB" id="146360at2"/>
<dbReference type="Gene3D" id="1.20.1720.10">
    <property type="entry name" value="Multidrug resistance protein D"/>
    <property type="match status" value="1"/>
</dbReference>
<accession>A0A402AB30</accession>
<comment type="subcellular location">
    <subcellularLocation>
        <location evidence="1">Cell membrane</location>
        <topology evidence="1">Multi-pass membrane protein</topology>
    </subcellularLocation>
</comment>
<dbReference type="Proteomes" id="UP000287352">
    <property type="component" value="Unassembled WGS sequence"/>
</dbReference>
<evidence type="ECO:0000256" key="6">
    <source>
        <dbReference type="ARBA" id="ARBA00022989"/>
    </source>
</evidence>
<feature type="domain" description="Major facilitator superfamily (MFS) profile" evidence="10">
    <location>
        <begin position="34"/>
        <end position="476"/>
    </location>
</feature>
<dbReference type="RefSeq" id="WP_126583546.1">
    <property type="nucleotide sequence ID" value="NZ_BIFR01000002.1"/>
</dbReference>
<evidence type="ECO:0000256" key="2">
    <source>
        <dbReference type="ARBA" id="ARBA00008537"/>
    </source>
</evidence>
<dbReference type="InterPro" id="IPR036259">
    <property type="entry name" value="MFS_trans_sf"/>
</dbReference>
<evidence type="ECO:0000313" key="11">
    <source>
        <dbReference type="EMBL" id="GCE16165.1"/>
    </source>
</evidence>
<dbReference type="InterPro" id="IPR020846">
    <property type="entry name" value="MFS_dom"/>
</dbReference>
<dbReference type="Gene3D" id="1.20.1250.20">
    <property type="entry name" value="MFS general substrate transporter like domains"/>
    <property type="match status" value="1"/>
</dbReference>
<reference evidence="12" key="1">
    <citation type="submission" date="2018-12" db="EMBL/GenBank/DDBJ databases">
        <title>Tengunoibacter tsumagoiensis gen. nov., sp. nov., Dictyobacter kobayashii sp. nov., D. alpinus sp. nov., and D. joshuensis sp. nov. and description of Dictyobacteraceae fam. nov. within the order Ktedonobacterales isolated from Tengu-no-mugimeshi.</title>
        <authorList>
            <person name="Wang C.M."/>
            <person name="Zheng Y."/>
            <person name="Sakai Y."/>
            <person name="Toyoda A."/>
            <person name="Minakuchi Y."/>
            <person name="Abe K."/>
            <person name="Yokota A."/>
            <person name="Yabe S."/>
        </authorList>
    </citation>
    <scope>NUCLEOTIDE SEQUENCE [LARGE SCALE GENOMIC DNA]</scope>
    <source>
        <strain evidence="12">Uno3</strain>
    </source>
</reference>
<keyword evidence="6 9" id="KW-1133">Transmembrane helix</keyword>
<feature type="transmembrane region" description="Helical" evidence="9">
    <location>
        <begin position="330"/>
        <end position="350"/>
    </location>
</feature>
<feature type="region of interest" description="Disordered" evidence="8">
    <location>
        <begin position="487"/>
        <end position="507"/>
    </location>
</feature>
<feature type="transmembrane region" description="Helical" evidence="9">
    <location>
        <begin position="100"/>
        <end position="122"/>
    </location>
</feature>
<dbReference type="Pfam" id="PF07690">
    <property type="entry name" value="MFS_1"/>
    <property type="match status" value="1"/>
</dbReference>
<feature type="transmembrane region" description="Helical" evidence="9">
    <location>
        <begin position="134"/>
        <end position="159"/>
    </location>
</feature>
<feature type="transmembrane region" description="Helical" evidence="9">
    <location>
        <begin position="434"/>
        <end position="452"/>
    </location>
</feature>
<evidence type="ECO:0000256" key="1">
    <source>
        <dbReference type="ARBA" id="ARBA00004651"/>
    </source>
</evidence>
<dbReference type="PANTHER" id="PTHR42718">
    <property type="entry name" value="MAJOR FACILITATOR SUPERFAMILY MULTIDRUG TRANSPORTER MFSC"/>
    <property type="match status" value="1"/>
</dbReference>
<feature type="transmembrane region" description="Helical" evidence="9">
    <location>
        <begin position="554"/>
        <end position="575"/>
    </location>
</feature>
<comment type="caution">
    <text evidence="11">The sequence shown here is derived from an EMBL/GenBank/DDBJ whole genome shotgun (WGS) entry which is preliminary data.</text>
</comment>
<protein>
    <recommendedName>
        <fullName evidence="10">Major facilitator superfamily (MFS) profile domain-containing protein</fullName>
    </recommendedName>
</protein>
<dbReference type="PRINTS" id="PR01036">
    <property type="entry name" value="TCRTETB"/>
</dbReference>
<feature type="transmembrane region" description="Helical" evidence="9">
    <location>
        <begin position="229"/>
        <end position="249"/>
    </location>
</feature>
<dbReference type="PROSITE" id="PS00216">
    <property type="entry name" value="SUGAR_TRANSPORT_1"/>
    <property type="match status" value="1"/>
</dbReference>
<evidence type="ECO:0000259" key="10">
    <source>
        <dbReference type="PROSITE" id="PS50850"/>
    </source>
</evidence>